<protein>
    <submittedName>
        <fullName evidence="1">Uncharacterized protein</fullName>
    </submittedName>
</protein>
<proteinExistence type="predicted"/>
<gene>
    <name evidence="1" type="ORF">K040078D81_02400</name>
</gene>
<comment type="caution">
    <text evidence="1">The sequence shown here is derived from an EMBL/GenBank/DDBJ whole genome shotgun (WGS) entry which is preliminary data.</text>
</comment>
<name>A0ABQ0B3X3_9FIRM</name>
<evidence type="ECO:0000313" key="2">
    <source>
        <dbReference type="Proteomes" id="UP001600943"/>
    </source>
</evidence>
<organism evidence="1 2">
    <name type="scientific">Blautia hominis</name>
    <dbReference type="NCBI Taxonomy" id="2025493"/>
    <lineage>
        <taxon>Bacteria</taxon>
        <taxon>Bacillati</taxon>
        <taxon>Bacillota</taxon>
        <taxon>Clostridia</taxon>
        <taxon>Lachnospirales</taxon>
        <taxon>Lachnospiraceae</taxon>
        <taxon>Blautia</taxon>
    </lineage>
</organism>
<sequence>MREAFRCQGANLLPFANFVSNGFLSKRLGQVDLPGAPLKHPSPDTLPSRPCRCDFTWLYSAVVSEACGGTWLYGAGG</sequence>
<accession>A0ABQ0B3X3</accession>
<reference evidence="1 2" key="1">
    <citation type="submission" date="2024-04" db="EMBL/GenBank/DDBJ databases">
        <title>Defined microbial consortia suppress multidrug-resistant proinflammatory Enterobacteriaceae via ecological control.</title>
        <authorList>
            <person name="Furuichi M."/>
            <person name="Kawaguchi T."/>
            <person name="Pust M."/>
            <person name="Yasuma K."/>
            <person name="Plichta D."/>
            <person name="Hasegawa N."/>
            <person name="Ohya T."/>
            <person name="Bhattarai S."/>
            <person name="Sasajima S."/>
            <person name="Aoto Y."/>
            <person name="Tuganbaev T."/>
            <person name="Yaginuma M."/>
            <person name="Ueda M."/>
            <person name="Okahashi N."/>
            <person name="Amafuji K."/>
            <person name="Kiridooshi Y."/>
            <person name="Sugita K."/>
            <person name="Strazar M."/>
            <person name="Skelly A."/>
            <person name="Suda W."/>
            <person name="Hattori M."/>
            <person name="Nakamoto N."/>
            <person name="Caballero S."/>
            <person name="Norman J."/>
            <person name="Olle B."/>
            <person name="Tanoue T."/>
            <person name="Arita M."/>
            <person name="Bucci V."/>
            <person name="Atarashi K."/>
            <person name="Xavier R."/>
            <person name="Honda K."/>
        </authorList>
    </citation>
    <scope>NUCLEOTIDE SEQUENCE [LARGE SCALE GENOMIC DNA]</scope>
    <source>
        <strain evidence="2">k04-0078-D8-1</strain>
    </source>
</reference>
<dbReference type="Proteomes" id="UP001600943">
    <property type="component" value="Unassembled WGS sequence"/>
</dbReference>
<evidence type="ECO:0000313" key="1">
    <source>
        <dbReference type="EMBL" id="GAA6406123.1"/>
    </source>
</evidence>
<keyword evidence="2" id="KW-1185">Reference proteome</keyword>
<dbReference type="EMBL" id="BAABYW010000001">
    <property type="protein sequence ID" value="GAA6406123.1"/>
    <property type="molecule type" value="Genomic_DNA"/>
</dbReference>